<keyword evidence="3" id="KW-0812">Transmembrane</keyword>
<comment type="catalytic activity">
    <reaction evidence="11">
        <text>ATP + H2O = ADP + phosphate + H(+)</text>
        <dbReference type="Rhea" id="RHEA:13065"/>
        <dbReference type="ChEBI" id="CHEBI:15377"/>
        <dbReference type="ChEBI" id="CHEBI:15378"/>
        <dbReference type="ChEBI" id="CHEBI:30616"/>
        <dbReference type="ChEBI" id="CHEBI:43474"/>
        <dbReference type="ChEBI" id="CHEBI:456216"/>
    </reaction>
    <physiologicalReaction direction="left-to-right" evidence="11">
        <dbReference type="Rhea" id="RHEA:13066"/>
    </physiologicalReaction>
</comment>
<gene>
    <name evidence="13" type="ORF">ATEIFO6365_0001056400</name>
</gene>
<keyword evidence="8" id="KW-1133">Transmembrane helix</keyword>
<keyword evidence="6" id="KW-0378">Hydrolase</keyword>
<evidence type="ECO:0000256" key="3">
    <source>
        <dbReference type="ARBA" id="ARBA00022692"/>
    </source>
</evidence>
<keyword evidence="9" id="KW-0496">Mitochondrion</keyword>
<dbReference type="Pfam" id="PF08740">
    <property type="entry name" value="BCS1_N"/>
    <property type="match status" value="1"/>
</dbReference>
<dbReference type="PANTHER" id="PTHR23070">
    <property type="entry name" value="BCS1 AAA-TYPE ATPASE"/>
    <property type="match status" value="1"/>
</dbReference>
<evidence type="ECO:0000256" key="10">
    <source>
        <dbReference type="ARBA" id="ARBA00023136"/>
    </source>
</evidence>
<dbReference type="Pfam" id="PF00004">
    <property type="entry name" value="AAA"/>
    <property type="match status" value="2"/>
</dbReference>
<evidence type="ECO:0000256" key="9">
    <source>
        <dbReference type="ARBA" id="ARBA00023128"/>
    </source>
</evidence>
<dbReference type="GO" id="GO:0005524">
    <property type="term" value="F:ATP binding"/>
    <property type="evidence" value="ECO:0007669"/>
    <property type="project" value="UniProtKB-KW"/>
</dbReference>
<reference evidence="13 14" key="1">
    <citation type="submission" date="2020-01" db="EMBL/GenBank/DDBJ databases">
        <title>Aspergillus terreus IFO 6365 whole genome shotgun sequence.</title>
        <authorList>
            <person name="Kanamasa S."/>
            <person name="Takahashi H."/>
        </authorList>
    </citation>
    <scope>NUCLEOTIDE SEQUENCE [LARGE SCALE GENOMIC DNA]</scope>
    <source>
        <strain evidence="13 14">IFO 6365</strain>
    </source>
</reference>
<dbReference type="InterPro" id="IPR050747">
    <property type="entry name" value="Mitochondrial_chaperone_BCS1"/>
</dbReference>
<evidence type="ECO:0000256" key="11">
    <source>
        <dbReference type="ARBA" id="ARBA00048778"/>
    </source>
</evidence>
<evidence type="ECO:0000256" key="2">
    <source>
        <dbReference type="ARBA" id="ARBA00007448"/>
    </source>
</evidence>
<dbReference type="VEuPathDB" id="FungiDB:ATEG_01365"/>
<dbReference type="EMBL" id="BLJY01000001">
    <property type="protein sequence ID" value="GFF12341.1"/>
    <property type="molecule type" value="Genomic_DNA"/>
</dbReference>
<evidence type="ECO:0000256" key="5">
    <source>
        <dbReference type="ARBA" id="ARBA00022792"/>
    </source>
</evidence>
<protein>
    <submittedName>
        <fullName evidence="13">Bcs1 AAA-type ATPase</fullName>
    </submittedName>
</protein>
<proteinExistence type="inferred from homology"/>
<dbReference type="Gene3D" id="3.40.50.300">
    <property type="entry name" value="P-loop containing nucleotide triphosphate hydrolases"/>
    <property type="match status" value="1"/>
</dbReference>
<accession>A0A5M3YNJ1</accession>
<dbReference type="InterPro" id="IPR003959">
    <property type="entry name" value="ATPase_AAA_core"/>
</dbReference>
<evidence type="ECO:0000256" key="8">
    <source>
        <dbReference type="ARBA" id="ARBA00022989"/>
    </source>
</evidence>
<comment type="subcellular location">
    <subcellularLocation>
        <location evidence="1">Mitochondrion inner membrane</location>
        <topology evidence="1">Single-pass membrane protein</topology>
    </subcellularLocation>
</comment>
<evidence type="ECO:0000256" key="4">
    <source>
        <dbReference type="ARBA" id="ARBA00022741"/>
    </source>
</evidence>
<keyword evidence="4" id="KW-0547">Nucleotide-binding</keyword>
<evidence type="ECO:0000256" key="6">
    <source>
        <dbReference type="ARBA" id="ARBA00022801"/>
    </source>
</evidence>
<keyword evidence="5" id="KW-0999">Mitochondrion inner membrane</keyword>
<dbReference type="SUPFAM" id="SSF52540">
    <property type="entry name" value="P-loop containing nucleoside triphosphate hydrolases"/>
    <property type="match status" value="1"/>
</dbReference>
<evidence type="ECO:0000256" key="12">
    <source>
        <dbReference type="SAM" id="MobiDB-lite"/>
    </source>
</evidence>
<evidence type="ECO:0000313" key="14">
    <source>
        <dbReference type="Proteomes" id="UP000452235"/>
    </source>
</evidence>
<dbReference type="GO" id="GO:0005743">
    <property type="term" value="C:mitochondrial inner membrane"/>
    <property type="evidence" value="ECO:0007669"/>
    <property type="project" value="UniProtKB-SubCell"/>
</dbReference>
<feature type="compositionally biased region" description="Pro residues" evidence="12">
    <location>
        <begin position="357"/>
        <end position="368"/>
    </location>
</feature>
<dbReference type="Proteomes" id="UP000452235">
    <property type="component" value="Unassembled WGS sequence"/>
</dbReference>
<dbReference type="InterPro" id="IPR003960">
    <property type="entry name" value="ATPase_AAA_CS"/>
</dbReference>
<organism evidence="13 14">
    <name type="scientific">Aspergillus terreus</name>
    <dbReference type="NCBI Taxonomy" id="33178"/>
    <lineage>
        <taxon>Eukaryota</taxon>
        <taxon>Fungi</taxon>
        <taxon>Dikarya</taxon>
        <taxon>Ascomycota</taxon>
        <taxon>Pezizomycotina</taxon>
        <taxon>Eurotiomycetes</taxon>
        <taxon>Eurotiomycetidae</taxon>
        <taxon>Eurotiales</taxon>
        <taxon>Aspergillaceae</taxon>
        <taxon>Aspergillus</taxon>
        <taxon>Aspergillus subgen. Circumdati</taxon>
    </lineage>
</organism>
<feature type="region of interest" description="Disordered" evidence="12">
    <location>
        <begin position="343"/>
        <end position="375"/>
    </location>
</feature>
<dbReference type="PROSITE" id="PS00674">
    <property type="entry name" value="AAA"/>
    <property type="match status" value="1"/>
</dbReference>
<dbReference type="OrthoDB" id="10251412at2759"/>
<evidence type="ECO:0000256" key="7">
    <source>
        <dbReference type="ARBA" id="ARBA00022840"/>
    </source>
</evidence>
<keyword evidence="7" id="KW-0067">ATP-binding</keyword>
<dbReference type="Pfam" id="PF25426">
    <property type="entry name" value="AAA_lid_BCS1"/>
    <property type="match status" value="1"/>
</dbReference>
<evidence type="ECO:0000256" key="1">
    <source>
        <dbReference type="ARBA" id="ARBA00004434"/>
    </source>
</evidence>
<dbReference type="SMART" id="SM01024">
    <property type="entry name" value="BCS1_N"/>
    <property type="match status" value="1"/>
</dbReference>
<keyword evidence="14" id="KW-1185">Reference proteome</keyword>
<dbReference type="GO" id="GO:0016887">
    <property type="term" value="F:ATP hydrolysis activity"/>
    <property type="evidence" value="ECO:0007669"/>
    <property type="project" value="InterPro"/>
</dbReference>
<comment type="similarity">
    <text evidence="2">Belongs to the AAA ATPase family. BCS1 subfamily.</text>
</comment>
<name>A0A5M3YNJ1_ASPTE</name>
<comment type="caution">
    <text evidence="13">The sequence shown here is derived from an EMBL/GenBank/DDBJ whole genome shotgun (WGS) entry which is preliminary data.</text>
</comment>
<dbReference type="InterPro" id="IPR027417">
    <property type="entry name" value="P-loop_NTPase"/>
</dbReference>
<dbReference type="InterPro" id="IPR014851">
    <property type="entry name" value="BCS1_N"/>
</dbReference>
<dbReference type="SMART" id="SM00382">
    <property type="entry name" value="AAA"/>
    <property type="match status" value="1"/>
</dbReference>
<dbReference type="InterPro" id="IPR057495">
    <property type="entry name" value="AAA_lid_BCS1"/>
</dbReference>
<dbReference type="InterPro" id="IPR003593">
    <property type="entry name" value="AAA+_ATPase"/>
</dbReference>
<keyword evidence="10" id="KW-0472">Membrane</keyword>
<dbReference type="AlphaFoldDB" id="A0A5M3YNJ1"/>
<evidence type="ECO:0000313" key="13">
    <source>
        <dbReference type="EMBL" id="GFF12341.1"/>
    </source>
</evidence>
<sequence length="529" mass="58963">MAFSVLTSNALAVRTPPGLETNQPVTDFDFMSLANLAFIVAGSWTFLRYLSTSTFNHFLEYFTTSVQVDGDDPLYHHLLQWTMDHHPPNPRFCSLRAVSKINDLSDNEDGLSAMSSLPSLPGPSHFVNYRSIVDQPPIHLEPLQGMHLFRHQGKFILFRHRIMRENQFLMKERGYIHLQCLGACPDVLQALLQKAQSYNLEKFRSTRMTDVYRLSCDGPEPMCSRWSRVSTRPSRHISTVILDEKKKDELLRDINEYLHPRTRQWYSDHGIPYRREYLFSGPPGMGKTSLATALAGFFGLNIYVLSLLDSHITDAHLMQGMSKLPSHCIVLLEDVDAAGLGRRNLEDSSPAELSPRTPSPMAPLPTAPPSTASAGLSSISAVPTLGTRNSPKNAQAPAASISLSGLLNAIDGVSSPEGRILIMTTNSPESLDPALIRPGRVDMRVDFELPSQDQMHALFVSMYTDVATDRSEPEWAGTSLDAMAEQFSSSIPERSICLAELQGYLLQYKHCPEDACEKVAAWVKENYLP</sequence>